<feature type="compositionally biased region" description="Low complexity" evidence="1">
    <location>
        <begin position="46"/>
        <end position="56"/>
    </location>
</feature>
<sequence length="74" mass="7723">MTTAGTIPFATRAAEPPCLVTTSIAGVTWDEDRQLNVQADGSAWHTADHAASTTDTNLDGKGDDVTDPYFAPAS</sequence>
<evidence type="ECO:0000313" key="3">
    <source>
        <dbReference type="Proteomes" id="UP001239522"/>
    </source>
</evidence>
<feature type="region of interest" description="Disordered" evidence="1">
    <location>
        <begin position="46"/>
        <end position="74"/>
    </location>
</feature>
<gene>
    <name evidence="2" type="ORF">P8A18_11315</name>
</gene>
<name>A0ABY9HHJ6_9ACTN</name>
<evidence type="ECO:0000313" key="2">
    <source>
        <dbReference type="EMBL" id="WLQ33992.1"/>
    </source>
</evidence>
<dbReference type="Proteomes" id="UP001239522">
    <property type="component" value="Chromosome"/>
</dbReference>
<dbReference type="RefSeq" id="WP_306053834.1">
    <property type="nucleotide sequence ID" value="NZ_CP120997.1"/>
</dbReference>
<keyword evidence="3" id="KW-1185">Reference proteome</keyword>
<accession>A0ABY9HHJ6</accession>
<evidence type="ECO:0008006" key="4">
    <source>
        <dbReference type="Google" id="ProtNLM"/>
    </source>
</evidence>
<proteinExistence type="predicted"/>
<dbReference type="EMBL" id="CP120997">
    <property type="protein sequence ID" value="WLQ33992.1"/>
    <property type="molecule type" value="Genomic_DNA"/>
</dbReference>
<protein>
    <recommendedName>
        <fullName evidence="4">ATP-grasp target RiPP</fullName>
    </recommendedName>
</protein>
<evidence type="ECO:0000256" key="1">
    <source>
        <dbReference type="SAM" id="MobiDB-lite"/>
    </source>
</evidence>
<organism evidence="2 3">
    <name type="scientific">Streptomyces castrisilvae</name>
    <dbReference type="NCBI Taxonomy" id="3033811"/>
    <lineage>
        <taxon>Bacteria</taxon>
        <taxon>Bacillati</taxon>
        <taxon>Actinomycetota</taxon>
        <taxon>Actinomycetes</taxon>
        <taxon>Kitasatosporales</taxon>
        <taxon>Streptomycetaceae</taxon>
        <taxon>Streptomyces</taxon>
    </lineage>
</organism>
<reference evidence="2 3" key="1">
    <citation type="submission" date="2023-03" db="EMBL/GenBank/DDBJ databases">
        <title>Isolation and description of six Streptomyces strains from soil environments, able to metabolize different microbial glucans.</title>
        <authorList>
            <person name="Widen T."/>
            <person name="Larsbrink J."/>
        </authorList>
    </citation>
    <scope>NUCLEOTIDE SEQUENCE [LARGE SCALE GENOMIC DNA]</scope>
    <source>
        <strain evidence="2 3">Mut1</strain>
    </source>
</reference>